<evidence type="ECO:0000313" key="6">
    <source>
        <dbReference type="Proteomes" id="UP000030980"/>
    </source>
</evidence>
<dbReference type="PANTHER" id="PTHR33376">
    <property type="match status" value="1"/>
</dbReference>
<proteinExistence type="predicted"/>
<keyword evidence="1" id="KW-0732">Signal</keyword>
<dbReference type="OrthoDB" id="9769667at2"/>
<keyword evidence="6" id="KW-1185">Reference proteome</keyword>
<name>A0A0B2DAX1_9PSED</name>
<dbReference type="Gene3D" id="3.40.190.170">
    <property type="entry name" value="Bacterial extracellular solute-binding protein, family 7"/>
    <property type="match status" value="1"/>
</dbReference>
<reference evidence="4 6" key="1">
    <citation type="submission" date="2014-11" db="EMBL/GenBank/DDBJ databases">
        <title>Genome sequence of Pseudomonas tuomuerensis JCM 14085.</title>
        <authorList>
            <person name="Shin S.-K."/>
            <person name="Yi H."/>
        </authorList>
    </citation>
    <scope>NUCLEOTIDE SEQUENCE [LARGE SCALE GENOMIC DNA]</scope>
    <source>
        <strain evidence="4 6">JCM 14085</strain>
    </source>
</reference>
<dbReference type="EMBL" id="FTMC01000007">
    <property type="protein sequence ID" value="SIQ51153.1"/>
    <property type="molecule type" value="Genomic_DNA"/>
</dbReference>
<dbReference type="Gene3D" id="3.40.190.10">
    <property type="entry name" value="Periplasmic binding protein-like II"/>
    <property type="match status" value="1"/>
</dbReference>
<evidence type="ECO:0000256" key="3">
    <source>
        <dbReference type="PIRSR" id="PIRSR039026-2"/>
    </source>
</evidence>
<sequence length="363" mass="39871">MNRRQLFGATSALLLALGLAGCKDEQQSQATAAAPVETVHWKLVTTWPKNYPGLGTGADDFAKRVERMSNGRLVIKTYAAGELVPALEVFDAVSRGTAQMGHGPSYYWKGKVPAAQFFTSVPFGLTTMEFNSWVTYGGGMQLWEEAYAPHGVKPLLGGNSGMQMGGWFNKEINSVDDLKGLKIRMPGLGGEVIGSIGATPIIVPGSEVFTALQTGMIDATDWVSPYNDLASGIHKAAKYYYYPSWAEPQAAIELLINKAAWDELPADLQAILEEAARGSLQLMIDEYVYNNAKALQELQKQGVILKKFPDTVLAALQQQSEQVMDKFAAESDLNQRIWTSMKQFRELATPMGEATDKNIYEWR</sequence>
<keyword evidence="3" id="KW-0479">Metal-binding</keyword>
<dbReference type="GO" id="GO:0031317">
    <property type="term" value="C:tripartite ATP-independent periplasmic transporter complex"/>
    <property type="evidence" value="ECO:0007669"/>
    <property type="project" value="InterPro"/>
</dbReference>
<evidence type="ECO:0000313" key="7">
    <source>
        <dbReference type="Proteomes" id="UP000186079"/>
    </source>
</evidence>
<accession>A0A0B3BWY4</accession>
<evidence type="ECO:0000256" key="1">
    <source>
        <dbReference type="ARBA" id="ARBA00022729"/>
    </source>
</evidence>
<dbReference type="CDD" id="cd13604">
    <property type="entry name" value="PBP2_TRAP_ketoacid_lactate_like"/>
    <property type="match status" value="1"/>
</dbReference>
<dbReference type="EMBL" id="JTAK01000002">
    <property type="protein sequence ID" value="KHO65571.1"/>
    <property type="molecule type" value="Genomic_DNA"/>
</dbReference>
<reference evidence="5 7" key="2">
    <citation type="submission" date="2017-01" db="EMBL/GenBank/DDBJ databases">
        <authorList>
            <person name="Mah S.A."/>
            <person name="Swanson W.J."/>
            <person name="Moy G.W."/>
            <person name="Vacquier V.D."/>
        </authorList>
    </citation>
    <scope>NUCLEOTIDE SEQUENCE [LARGE SCALE GENOMIC DNA]</scope>
    <source>
        <strain evidence="5 7">ATCC 29606</strain>
    </source>
</reference>
<dbReference type="Pfam" id="PF03480">
    <property type="entry name" value="DctP"/>
    <property type="match status" value="1"/>
</dbReference>
<gene>
    <name evidence="4" type="ORF">PT85_05795</name>
    <name evidence="5" type="ORF">SAMN05421672_10743</name>
</gene>
<feature type="binding site" evidence="3">
    <location>
        <position position="247"/>
    </location>
    <ligand>
        <name>substrate</name>
    </ligand>
</feature>
<evidence type="ECO:0000313" key="5">
    <source>
        <dbReference type="EMBL" id="SIQ51153.1"/>
    </source>
</evidence>
<dbReference type="PIRSF" id="PIRSF039026">
    <property type="entry name" value="SiaP"/>
    <property type="match status" value="1"/>
</dbReference>
<dbReference type="GO" id="GO:0055085">
    <property type="term" value="P:transmembrane transport"/>
    <property type="evidence" value="ECO:0007669"/>
    <property type="project" value="InterPro"/>
</dbReference>
<feature type="binding site" evidence="2">
    <location>
        <position position="184"/>
    </location>
    <ligand>
        <name>substrate</name>
    </ligand>
</feature>
<dbReference type="Proteomes" id="UP000186079">
    <property type="component" value="Unassembled WGS sequence"/>
</dbReference>
<evidence type="ECO:0000313" key="4">
    <source>
        <dbReference type="EMBL" id="KHO65571.1"/>
    </source>
</evidence>
<accession>A0A0B2DAX1</accession>
<dbReference type="NCBIfam" id="NF037995">
    <property type="entry name" value="TRAP_S1"/>
    <property type="match status" value="1"/>
</dbReference>
<dbReference type="Proteomes" id="UP000030980">
    <property type="component" value="Unassembled WGS sequence"/>
</dbReference>
<dbReference type="PROSITE" id="PS51257">
    <property type="entry name" value="PROKAR_LIPOPROTEIN"/>
    <property type="match status" value="1"/>
</dbReference>
<feature type="binding site" evidence="3">
    <location>
        <position position="221"/>
    </location>
    <ligand>
        <name>substrate</name>
    </ligand>
</feature>
<protein>
    <submittedName>
        <fullName evidence="4">ABC transporter substrate-binding protein</fullName>
    </submittedName>
    <submittedName>
        <fullName evidence="5">TRAP-type mannitol/chloroaromatic compound transport system, substrate-binding protein</fullName>
    </submittedName>
</protein>
<dbReference type="InterPro" id="IPR038404">
    <property type="entry name" value="TRAP_DctP_sf"/>
</dbReference>
<dbReference type="InterPro" id="IPR018389">
    <property type="entry name" value="DctP_fam"/>
</dbReference>
<dbReference type="PANTHER" id="PTHR33376:SF5">
    <property type="entry name" value="EXTRACYTOPLASMIC SOLUTE RECEPTOR PROTEIN"/>
    <property type="match status" value="1"/>
</dbReference>
<dbReference type="PATRIC" id="fig|706570.3.peg.1319"/>
<dbReference type="InterPro" id="IPR026289">
    <property type="entry name" value="SBP_TakP-like"/>
</dbReference>
<evidence type="ECO:0000256" key="2">
    <source>
        <dbReference type="PIRSR" id="PIRSR039026-1"/>
    </source>
</evidence>
<organism evidence="4 6">
    <name type="scientific">Pseudomonas flexibilis</name>
    <dbReference type="NCBI Taxonomy" id="706570"/>
    <lineage>
        <taxon>Bacteria</taxon>
        <taxon>Pseudomonadati</taxon>
        <taxon>Pseudomonadota</taxon>
        <taxon>Gammaproteobacteria</taxon>
        <taxon>Pseudomonadales</taxon>
        <taxon>Pseudomonadaceae</taxon>
        <taxon>Pseudomonas</taxon>
    </lineage>
</organism>
<dbReference type="AlphaFoldDB" id="A0A0B2DAX1"/>
<feature type="binding site" evidence="3">
    <location>
        <position position="222"/>
    </location>
    <ligand>
        <name>Na(+)</name>
        <dbReference type="ChEBI" id="CHEBI:29101"/>
    </ligand>
</feature>
<dbReference type="RefSeq" id="WP_039560405.1">
    <property type="nucleotide sequence ID" value="NZ_FMUP01000001.1"/>
</dbReference>
<feature type="binding site" evidence="2">
    <location>
        <position position="163"/>
    </location>
    <ligand>
        <name>substrate</name>
    </ligand>
</feature>
<dbReference type="GO" id="GO:0046872">
    <property type="term" value="F:metal ion binding"/>
    <property type="evidence" value="ECO:0007669"/>
    <property type="project" value="UniProtKB-KW"/>
</dbReference>
<dbReference type="STRING" id="706570.PT85_05795"/>